<dbReference type="InterPro" id="IPR036390">
    <property type="entry name" value="WH_DNA-bd_sf"/>
</dbReference>
<dbReference type="Gene3D" id="3.30.420.40">
    <property type="match status" value="2"/>
</dbReference>
<dbReference type="InterPro" id="IPR036388">
    <property type="entry name" value="WH-like_DNA-bd_sf"/>
</dbReference>
<evidence type="ECO:0000256" key="1">
    <source>
        <dbReference type="ARBA" id="ARBA00006479"/>
    </source>
</evidence>
<name>A0ABT9BKB3_9MICO</name>
<protein>
    <submittedName>
        <fullName evidence="2">ROK family transcriptional regulator</fullName>
    </submittedName>
</protein>
<dbReference type="RefSeq" id="WP_305001412.1">
    <property type="nucleotide sequence ID" value="NZ_JAUQUB010000001.1"/>
</dbReference>
<keyword evidence="3" id="KW-1185">Reference proteome</keyword>
<dbReference type="InterPro" id="IPR000600">
    <property type="entry name" value="ROK"/>
</dbReference>
<sequence length="387" mass="40189">MASAPGESVRRRNLSAVLELVHRGGAPSRAELTALTGLNRSTIGALVAELEALGLVTETDPASSNRVGRPSPRVEPAKDVAVVSANPEVDAVTVGIVGLDARVRGRVRQDVPAPPTPEETARIIAELTERLLDQEGSRPRILGVGLAVPGLVRSRDGLVRWAPHLDWRDVPLPDVVGDALGLPTFAGNDATLGARAEWLFGAGRGVEELVYLNGGASGIGGGVIVRGHPLGGAHGYAGEFGQNRPGLRDADDRSTPAGVLEDEVSRARLLATVGLDTADEPTLREHMLASSSPAVAAEVERQQRILAVALANAVNVFNPERVVLGGFLATLLEWESPALERLVEASSVASAFEGVDVLPAALGEDRLLIGAAELAVAPVLADPTSLG</sequence>
<evidence type="ECO:0000313" key="2">
    <source>
        <dbReference type="EMBL" id="MDO7880989.1"/>
    </source>
</evidence>
<dbReference type="Gene3D" id="1.10.10.10">
    <property type="entry name" value="Winged helix-like DNA-binding domain superfamily/Winged helix DNA-binding domain"/>
    <property type="match status" value="1"/>
</dbReference>
<dbReference type="Pfam" id="PF00480">
    <property type="entry name" value="ROK"/>
    <property type="match status" value="1"/>
</dbReference>
<dbReference type="PANTHER" id="PTHR18964">
    <property type="entry name" value="ROK (REPRESSOR, ORF, KINASE) FAMILY"/>
    <property type="match status" value="1"/>
</dbReference>
<reference evidence="2 3" key="1">
    <citation type="submission" date="2023-07" db="EMBL/GenBank/DDBJ databases">
        <title>Protaetiibacter sp. nov WY-16 isolated from soil.</title>
        <authorList>
            <person name="Liu B."/>
            <person name="Wan Y."/>
        </authorList>
    </citation>
    <scope>NUCLEOTIDE SEQUENCE [LARGE SCALE GENOMIC DNA]</scope>
    <source>
        <strain evidence="2 3">WY-16</strain>
    </source>
</reference>
<comment type="similarity">
    <text evidence="1">Belongs to the ROK (NagC/XylR) family.</text>
</comment>
<dbReference type="SUPFAM" id="SSF46785">
    <property type="entry name" value="Winged helix' DNA-binding domain"/>
    <property type="match status" value="1"/>
</dbReference>
<dbReference type="PANTHER" id="PTHR18964:SF149">
    <property type="entry name" value="BIFUNCTIONAL UDP-N-ACETYLGLUCOSAMINE 2-EPIMERASE_N-ACETYLMANNOSAMINE KINASE"/>
    <property type="match status" value="1"/>
</dbReference>
<accession>A0ABT9BKB3</accession>
<comment type="caution">
    <text evidence="2">The sequence shown here is derived from an EMBL/GenBank/DDBJ whole genome shotgun (WGS) entry which is preliminary data.</text>
</comment>
<evidence type="ECO:0000313" key="3">
    <source>
        <dbReference type="Proteomes" id="UP001241072"/>
    </source>
</evidence>
<dbReference type="Proteomes" id="UP001241072">
    <property type="component" value="Unassembled WGS sequence"/>
</dbReference>
<organism evidence="2 3">
    <name type="scientific">Antiquaquibacter soli</name>
    <dbReference type="NCBI Taxonomy" id="3064523"/>
    <lineage>
        <taxon>Bacteria</taxon>
        <taxon>Bacillati</taxon>
        <taxon>Actinomycetota</taxon>
        <taxon>Actinomycetes</taxon>
        <taxon>Micrococcales</taxon>
        <taxon>Microbacteriaceae</taxon>
        <taxon>Antiquaquibacter</taxon>
    </lineage>
</organism>
<proteinExistence type="inferred from homology"/>
<gene>
    <name evidence="2" type="ORF">Q5716_01980</name>
</gene>
<dbReference type="SUPFAM" id="SSF53067">
    <property type="entry name" value="Actin-like ATPase domain"/>
    <property type="match status" value="1"/>
</dbReference>
<dbReference type="EMBL" id="JAUQUB010000001">
    <property type="protein sequence ID" value="MDO7880989.1"/>
    <property type="molecule type" value="Genomic_DNA"/>
</dbReference>
<dbReference type="InterPro" id="IPR043129">
    <property type="entry name" value="ATPase_NBD"/>
</dbReference>